<dbReference type="Pfam" id="PF00069">
    <property type="entry name" value="Pkinase"/>
    <property type="match status" value="1"/>
</dbReference>
<dbReference type="PROSITE" id="PS00108">
    <property type="entry name" value="PROTEIN_KINASE_ST"/>
    <property type="match status" value="1"/>
</dbReference>
<keyword evidence="4" id="KW-0418">Kinase</keyword>
<keyword evidence="2" id="KW-0808">Transferase</keyword>
<proteinExistence type="inferred from homology"/>
<evidence type="ECO:0000256" key="3">
    <source>
        <dbReference type="ARBA" id="ARBA00022741"/>
    </source>
</evidence>
<dbReference type="SUPFAM" id="SSF56112">
    <property type="entry name" value="Protein kinase-like (PK-like)"/>
    <property type="match status" value="1"/>
</dbReference>
<name>A0A8T2QKP1_CERRI</name>
<sequence length="434" mass="48729">MCIFGAIGWGASSVVRKAIHIPTHRILALKKINIFEKDKRQQLLNEIRTLCEAPRAQGLVEFNGAFYTPDSGQISIALEYMDGGSLADIVRVKQRIPEPILSVITRKVLQGLQFLHGVRHLVHRDIKPANLLVNLDGEPKITDFGISAGLDNSIAMCATFVGTVTYMSPERINNECYSYPADIWSLGLSLLECATGEFPYNASKGPVNLMLQVMCDPSPTLPEDQFSPEFRGFVDSCLQKEADSRPTAEQLLSHSFIRKYETTEIDLAGFVQNVFDPTERLKDLADMLTIHYYMMFDGPDRTWPHMKTFYRENSALIFGNQMIIGAEDIFTTLSNIRQMLIGENIDDRLVHVVENLQCCAYAERGVMIRASGSFVIGTHFIPTGEGVQVEGLPHHTSADLQKIPMGTFNEHFIIEPGEQLGCYYILKQELFLQE</sequence>
<evidence type="ECO:0000259" key="14">
    <source>
        <dbReference type="PROSITE" id="PS50177"/>
    </source>
</evidence>
<dbReference type="Gene3D" id="3.30.200.20">
    <property type="entry name" value="Phosphorylase Kinase, domain 1"/>
    <property type="match status" value="1"/>
</dbReference>
<evidence type="ECO:0000256" key="5">
    <source>
        <dbReference type="ARBA" id="ARBA00022840"/>
    </source>
</evidence>
<evidence type="ECO:0000313" key="16">
    <source>
        <dbReference type="Proteomes" id="UP000825935"/>
    </source>
</evidence>
<dbReference type="GO" id="GO:0004674">
    <property type="term" value="F:protein serine/threonine kinase activity"/>
    <property type="evidence" value="ECO:0007669"/>
    <property type="project" value="UniProtKB-KW"/>
</dbReference>
<protein>
    <recommendedName>
        <fullName evidence="7">mitogen-activated protein kinase kinase</fullName>
        <ecNumber evidence="7">2.7.12.2</ecNumber>
    </recommendedName>
</protein>
<dbReference type="FunFam" id="1.10.510.10:FF:000432">
    <property type="entry name" value="mitogen-activated protein kinase kinase 3"/>
    <property type="match status" value="1"/>
</dbReference>
<evidence type="ECO:0000313" key="15">
    <source>
        <dbReference type="EMBL" id="KAH7284489.1"/>
    </source>
</evidence>
<evidence type="ECO:0000256" key="8">
    <source>
        <dbReference type="ARBA" id="ARBA00049014"/>
    </source>
</evidence>
<evidence type="ECO:0000256" key="11">
    <source>
        <dbReference type="PROSITE-ProRule" id="PRU10141"/>
    </source>
</evidence>
<evidence type="ECO:0000256" key="1">
    <source>
        <dbReference type="ARBA" id="ARBA00022527"/>
    </source>
</evidence>
<evidence type="ECO:0000256" key="10">
    <source>
        <dbReference type="ARBA" id="ARBA00051693"/>
    </source>
</evidence>
<keyword evidence="5 11" id="KW-0067">ATP-binding</keyword>
<dbReference type="Gene3D" id="1.10.510.10">
    <property type="entry name" value="Transferase(Phosphotransferase) domain 1"/>
    <property type="match status" value="1"/>
</dbReference>
<comment type="catalytic activity">
    <reaction evidence="10">
        <text>L-tyrosyl-[protein] + ATP = O-phospho-L-tyrosyl-[protein] + ADP + H(+)</text>
        <dbReference type="Rhea" id="RHEA:10596"/>
        <dbReference type="Rhea" id="RHEA-COMP:10136"/>
        <dbReference type="Rhea" id="RHEA-COMP:20101"/>
        <dbReference type="ChEBI" id="CHEBI:15378"/>
        <dbReference type="ChEBI" id="CHEBI:30616"/>
        <dbReference type="ChEBI" id="CHEBI:46858"/>
        <dbReference type="ChEBI" id="CHEBI:61978"/>
        <dbReference type="ChEBI" id="CHEBI:456216"/>
        <dbReference type="EC" id="2.7.12.2"/>
    </reaction>
</comment>
<organism evidence="15 16">
    <name type="scientific">Ceratopteris richardii</name>
    <name type="common">Triangle waterfern</name>
    <dbReference type="NCBI Taxonomy" id="49495"/>
    <lineage>
        <taxon>Eukaryota</taxon>
        <taxon>Viridiplantae</taxon>
        <taxon>Streptophyta</taxon>
        <taxon>Embryophyta</taxon>
        <taxon>Tracheophyta</taxon>
        <taxon>Polypodiopsida</taxon>
        <taxon>Polypodiidae</taxon>
        <taxon>Polypodiales</taxon>
        <taxon>Pteridineae</taxon>
        <taxon>Pteridaceae</taxon>
        <taxon>Parkerioideae</taxon>
        <taxon>Ceratopteris</taxon>
    </lineage>
</organism>
<evidence type="ECO:0000256" key="4">
    <source>
        <dbReference type="ARBA" id="ARBA00022777"/>
    </source>
</evidence>
<accession>A0A8T2QKP1</accession>
<feature type="domain" description="Protein kinase" evidence="13">
    <location>
        <begin position="1"/>
        <end position="257"/>
    </location>
</feature>
<dbReference type="InterPro" id="IPR032710">
    <property type="entry name" value="NTF2-like_dom_sf"/>
</dbReference>
<dbReference type="PANTHER" id="PTHR48013">
    <property type="entry name" value="DUAL SPECIFICITY MITOGEN-ACTIVATED PROTEIN KINASE KINASE 5-RELATED"/>
    <property type="match status" value="1"/>
</dbReference>
<keyword evidence="16" id="KW-1185">Reference proteome</keyword>
<reference evidence="15" key="1">
    <citation type="submission" date="2021-08" db="EMBL/GenBank/DDBJ databases">
        <title>WGS assembly of Ceratopteris richardii.</title>
        <authorList>
            <person name="Marchant D.B."/>
            <person name="Chen G."/>
            <person name="Jenkins J."/>
            <person name="Shu S."/>
            <person name="Leebens-Mack J."/>
            <person name="Grimwood J."/>
            <person name="Schmutz J."/>
            <person name="Soltis P."/>
            <person name="Soltis D."/>
            <person name="Chen Z.-H."/>
        </authorList>
    </citation>
    <scope>NUCLEOTIDE SEQUENCE</scope>
    <source>
        <strain evidence="15">Whitten #5841</strain>
        <tissue evidence="15">Leaf</tissue>
    </source>
</reference>
<dbReference type="FunFam" id="3.10.450.50:FF:000012">
    <property type="entry name" value="Mitogen-activated protein kinase kinase 3"/>
    <property type="match status" value="1"/>
</dbReference>
<dbReference type="InterPro" id="IPR000719">
    <property type="entry name" value="Prot_kinase_dom"/>
</dbReference>
<dbReference type="GO" id="GO:0004708">
    <property type="term" value="F:MAP kinase kinase activity"/>
    <property type="evidence" value="ECO:0007669"/>
    <property type="project" value="UniProtKB-EC"/>
</dbReference>
<dbReference type="InterPro" id="IPR018222">
    <property type="entry name" value="Nuclear_transport_factor_2_euk"/>
</dbReference>
<dbReference type="InterPro" id="IPR011009">
    <property type="entry name" value="Kinase-like_dom_sf"/>
</dbReference>
<dbReference type="SUPFAM" id="SSF54427">
    <property type="entry name" value="NTF2-like"/>
    <property type="match status" value="1"/>
</dbReference>
<dbReference type="GO" id="GO:0051707">
    <property type="term" value="P:response to other organism"/>
    <property type="evidence" value="ECO:0007669"/>
    <property type="project" value="UniProtKB-ARBA"/>
</dbReference>
<evidence type="ECO:0000256" key="12">
    <source>
        <dbReference type="RuleBase" id="RU000304"/>
    </source>
</evidence>
<comment type="catalytic activity">
    <reaction evidence="9">
        <text>L-threonyl-[protein] + ATP = O-phospho-L-threonyl-[protein] + ADP + H(+)</text>
        <dbReference type="Rhea" id="RHEA:46608"/>
        <dbReference type="Rhea" id="RHEA-COMP:11060"/>
        <dbReference type="Rhea" id="RHEA-COMP:11605"/>
        <dbReference type="ChEBI" id="CHEBI:15378"/>
        <dbReference type="ChEBI" id="CHEBI:30013"/>
        <dbReference type="ChEBI" id="CHEBI:30616"/>
        <dbReference type="ChEBI" id="CHEBI:61977"/>
        <dbReference type="ChEBI" id="CHEBI:456216"/>
        <dbReference type="EC" id="2.7.12.2"/>
    </reaction>
</comment>
<keyword evidence="3 11" id="KW-0547">Nucleotide-binding</keyword>
<dbReference type="InterPro" id="IPR017441">
    <property type="entry name" value="Protein_kinase_ATP_BS"/>
</dbReference>
<dbReference type="AlphaFoldDB" id="A0A8T2QKP1"/>
<dbReference type="Gene3D" id="3.10.450.50">
    <property type="match status" value="1"/>
</dbReference>
<feature type="binding site" evidence="11">
    <location>
        <position position="30"/>
    </location>
    <ligand>
        <name>ATP</name>
        <dbReference type="ChEBI" id="CHEBI:30616"/>
    </ligand>
</feature>
<comment type="caution">
    <text evidence="15">The sequence shown here is derived from an EMBL/GenBank/DDBJ whole genome shotgun (WGS) entry which is preliminary data.</text>
</comment>
<dbReference type="PROSITE" id="PS50011">
    <property type="entry name" value="PROTEIN_KINASE_DOM"/>
    <property type="match status" value="1"/>
</dbReference>
<feature type="domain" description="NTF2" evidence="14">
    <location>
        <begin position="284"/>
        <end position="432"/>
    </location>
</feature>
<dbReference type="OrthoDB" id="10252354at2759"/>
<comment type="similarity">
    <text evidence="6">Belongs to the protein kinase superfamily. STE Ser/Thr protein kinase family. MAP kinase kinase subfamily.</text>
</comment>
<evidence type="ECO:0000256" key="2">
    <source>
        <dbReference type="ARBA" id="ARBA00022679"/>
    </source>
</evidence>
<keyword evidence="1 12" id="KW-0723">Serine/threonine-protein kinase</keyword>
<evidence type="ECO:0000256" key="7">
    <source>
        <dbReference type="ARBA" id="ARBA00038999"/>
    </source>
</evidence>
<evidence type="ECO:0000256" key="9">
    <source>
        <dbReference type="ARBA" id="ARBA00049299"/>
    </source>
</evidence>
<dbReference type="SMART" id="SM00220">
    <property type="entry name" value="S_TKc"/>
    <property type="match status" value="1"/>
</dbReference>
<dbReference type="GO" id="GO:0005524">
    <property type="term" value="F:ATP binding"/>
    <property type="evidence" value="ECO:0007669"/>
    <property type="project" value="UniProtKB-UniRule"/>
</dbReference>
<dbReference type="InterPro" id="IPR008271">
    <property type="entry name" value="Ser/Thr_kinase_AS"/>
</dbReference>
<gene>
    <name evidence="15" type="ORF">KP509_34G056300</name>
</gene>
<evidence type="ECO:0000256" key="6">
    <source>
        <dbReference type="ARBA" id="ARBA00038035"/>
    </source>
</evidence>
<dbReference type="CDD" id="cd06623">
    <property type="entry name" value="PKc_MAPKK_plant_like"/>
    <property type="match status" value="1"/>
</dbReference>
<dbReference type="EMBL" id="CM035439">
    <property type="protein sequence ID" value="KAH7284489.1"/>
    <property type="molecule type" value="Genomic_DNA"/>
</dbReference>
<dbReference type="EC" id="2.7.12.2" evidence="7"/>
<evidence type="ECO:0000259" key="13">
    <source>
        <dbReference type="PROSITE" id="PS50011"/>
    </source>
</evidence>
<dbReference type="PANTHER" id="PTHR48013:SF9">
    <property type="entry name" value="DUAL SPECIFICITY MITOGEN-ACTIVATED PROTEIN KINASE KINASE 5"/>
    <property type="match status" value="1"/>
</dbReference>
<dbReference type="PROSITE" id="PS50177">
    <property type="entry name" value="NTF2_DOMAIN"/>
    <property type="match status" value="1"/>
</dbReference>
<dbReference type="PROSITE" id="PS00107">
    <property type="entry name" value="PROTEIN_KINASE_ATP"/>
    <property type="match status" value="1"/>
</dbReference>
<dbReference type="Proteomes" id="UP000825935">
    <property type="component" value="Chromosome 34"/>
</dbReference>
<comment type="catalytic activity">
    <reaction evidence="8">
        <text>L-seryl-[protein] + ATP = O-phospho-L-seryl-[protein] + ADP + H(+)</text>
        <dbReference type="Rhea" id="RHEA:17989"/>
        <dbReference type="Rhea" id="RHEA-COMP:9863"/>
        <dbReference type="Rhea" id="RHEA-COMP:11604"/>
        <dbReference type="ChEBI" id="CHEBI:15378"/>
        <dbReference type="ChEBI" id="CHEBI:29999"/>
        <dbReference type="ChEBI" id="CHEBI:30616"/>
        <dbReference type="ChEBI" id="CHEBI:83421"/>
        <dbReference type="ChEBI" id="CHEBI:456216"/>
        <dbReference type="EC" id="2.7.12.2"/>
    </reaction>
</comment>